<reference evidence="1" key="1">
    <citation type="journal article" date="2023" name="Mol. Phylogenet. Evol.">
        <title>Genome-scale phylogeny and comparative genomics of the fungal order Sordariales.</title>
        <authorList>
            <person name="Hensen N."/>
            <person name="Bonometti L."/>
            <person name="Westerberg I."/>
            <person name="Brannstrom I.O."/>
            <person name="Guillou S."/>
            <person name="Cros-Aarteil S."/>
            <person name="Calhoun S."/>
            <person name="Haridas S."/>
            <person name="Kuo A."/>
            <person name="Mondo S."/>
            <person name="Pangilinan J."/>
            <person name="Riley R."/>
            <person name="LaButti K."/>
            <person name="Andreopoulos B."/>
            <person name="Lipzen A."/>
            <person name="Chen C."/>
            <person name="Yan M."/>
            <person name="Daum C."/>
            <person name="Ng V."/>
            <person name="Clum A."/>
            <person name="Steindorff A."/>
            <person name="Ohm R.A."/>
            <person name="Martin F."/>
            <person name="Silar P."/>
            <person name="Natvig D.O."/>
            <person name="Lalanne C."/>
            <person name="Gautier V."/>
            <person name="Ament-Velasquez S.L."/>
            <person name="Kruys A."/>
            <person name="Hutchinson M.I."/>
            <person name="Powell A.J."/>
            <person name="Barry K."/>
            <person name="Miller A.N."/>
            <person name="Grigoriev I.V."/>
            <person name="Debuchy R."/>
            <person name="Gladieux P."/>
            <person name="Hiltunen Thoren M."/>
            <person name="Johannesson H."/>
        </authorList>
    </citation>
    <scope>NUCLEOTIDE SEQUENCE</scope>
    <source>
        <strain evidence="1">PSN293</strain>
    </source>
</reference>
<proteinExistence type="predicted"/>
<gene>
    <name evidence="1" type="ORF">QBC37DRAFT_301368</name>
</gene>
<dbReference type="AlphaFoldDB" id="A0AAN7B0V1"/>
<dbReference type="EMBL" id="MU858491">
    <property type="protein sequence ID" value="KAK4206154.1"/>
    <property type="molecule type" value="Genomic_DNA"/>
</dbReference>
<evidence type="ECO:0000313" key="1">
    <source>
        <dbReference type="EMBL" id="KAK4206154.1"/>
    </source>
</evidence>
<comment type="caution">
    <text evidence="1">The sequence shown here is derived from an EMBL/GenBank/DDBJ whole genome shotgun (WGS) entry which is preliminary data.</text>
</comment>
<dbReference type="Proteomes" id="UP001301769">
    <property type="component" value="Unassembled WGS sequence"/>
</dbReference>
<reference evidence="1" key="2">
    <citation type="submission" date="2023-05" db="EMBL/GenBank/DDBJ databases">
        <authorList>
            <consortium name="Lawrence Berkeley National Laboratory"/>
            <person name="Steindorff A."/>
            <person name="Hensen N."/>
            <person name="Bonometti L."/>
            <person name="Westerberg I."/>
            <person name="Brannstrom I.O."/>
            <person name="Guillou S."/>
            <person name="Cros-Aarteil S."/>
            <person name="Calhoun S."/>
            <person name="Haridas S."/>
            <person name="Kuo A."/>
            <person name="Mondo S."/>
            <person name="Pangilinan J."/>
            <person name="Riley R."/>
            <person name="Labutti K."/>
            <person name="Andreopoulos B."/>
            <person name="Lipzen A."/>
            <person name="Chen C."/>
            <person name="Yanf M."/>
            <person name="Daum C."/>
            <person name="Ng V."/>
            <person name="Clum A."/>
            <person name="Ohm R."/>
            <person name="Martin F."/>
            <person name="Silar P."/>
            <person name="Natvig D."/>
            <person name="Lalanne C."/>
            <person name="Gautier V."/>
            <person name="Ament-Velasquez S.L."/>
            <person name="Kruys A."/>
            <person name="Hutchinson M.I."/>
            <person name="Powell A.J."/>
            <person name="Barry K."/>
            <person name="Miller A.N."/>
            <person name="Grigoriev I.V."/>
            <person name="Debuchy R."/>
            <person name="Gladieux P."/>
            <person name="Thoren M.H."/>
            <person name="Johannesson H."/>
        </authorList>
    </citation>
    <scope>NUCLEOTIDE SEQUENCE</scope>
    <source>
        <strain evidence="1">PSN293</strain>
    </source>
</reference>
<keyword evidence="2" id="KW-1185">Reference proteome</keyword>
<protein>
    <submittedName>
        <fullName evidence="1">Uncharacterized protein</fullName>
    </submittedName>
</protein>
<organism evidence="1 2">
    <name type="scientific">Rhypophila decipiens</name>
    <dbReference type="NCBI Taxonomy" id="261697"/>
    <lineage>
        <taxon>Eukaryota</taxon>
        <taxon>Fungi</taxon>
        <taxon>Dikarya</taxon>
        <taxon>Ascomycota</taxon>
        <taxon>Pezizomycotina</taxon>
        <taxon>Sordariomycetes</taxon>
        <taxon>Sordariomycetidae</taxon>
        <taxon>Sordariales</taxon>
        <taxon>Naviculisporaceae</taxon>
        <taxon>Rhypophila</taxon>
    </lineage>
</organism>
<sequence>MASPVVTNDLTLGPSIHENGTITNNDHIAVLPLSPSHGNLQARDGCVRQGTLNVQHAVNMANELQNNNPDALPNAPKRSWNTWSWGEARICIYNNYYFENTHVKRFEVGWVIRHIYNLCCNPGGNSMCAGSDSTCHGDSGLSLKAVLQNSAYSC</sequence>
<accession>A0AAN7B0V1</accession>
<name>A0AAN7B0V1_9PEZI</name>
<evidence type="ECO:0000313" key="2">
    <source>
        <dbReference type="Proteomes" id="UP001301769"/>
    </source>
</evidence>